<feature type="transmembrane region" description="Helical" evidence="7">
    <location>
        <begin position="205"/>
        <end position="225"/>
    </location>
</feature>
<evidence type="ECO:0000256" key="6">
    <source>
        <dbReference type="ARBA" id="ARBA00023136"/>
    </source>
</evidence>
<dbReference type="InterPro" id="IPR008910">
    <property type="entry name" value="MSC_TM_helix"/>
</dbReference>
<sequence length="605" mass="69899">MTPKKIFLFAFLFLMQILGAQTNNDSVLVHEEVNKLKNLRIKDSTKIELLLEEIKGLILVSETQQKENDLRFKQIIDSISQQKQLDLINRYDVKTNGIPVILYSDTLFYVYNDLPPLTAQERASHYAAAVKYLYKQPDYNADSLKIIANGDLLDIMYEDRIITSVSDLDGLWIGESQQKIAKNYLKAIVDTVQEYKDKNSLNQQIIRFAEITALLVLLFALFYGIKKLTLFLGRRFRENKHLLPKGISINNYQFIDRERLSNFVDKALWFFKYFLYLLAVFIFIPFMLRLFPQTEIYVFQLTKWVSAPFNSIKDSIFNYIPKLIKIILIVFIGKSIIRFLRYIAIEISRKRLVFNGFHPEWASPTFSIARFVLNVFILIMIFPLLPGADSIAFQGISVFLGILLSIGSSTAITNIVSGLVIVYMRPYKVGDWIKTKNVKGIVIEKNLLVTRLKTANNEDVTIPNSSVLNDHTINYSSIGKEQGFAISIQVHAKYDYESEQIENLLLQTATNYSDLDQNLKPYVLHLDLNQMYATYELNAYTFHSEKILLVKSELTKRVKNSLKAAGIEMTINNYFEIKSVADFTTNTKKIRLIRRIFLHALNSFD</sequence>
<keyword evidence="4 7" id="KW-0812">Transmembrane</keyword>
<organism evidence="11 12">
    <name type="scientific">Flavobacterium agricola</name>
    <dbReference type="NCBI Taxonomy" id="2870839"/>
    <lineage>
        <taxon>Bacteria</taxon>
        <taxon>Pseudomonadati</taxon>
        <taxon>Bacteroidota</taxon>
        <taxon>Flavobacteriia</taxon>
        <taxon>Flavobacteriales</taxon>
        <taxon>Flavobacteriaceae</taxon>
        <taxon>Flavobacterium</taxon>
    </lineage>
</organism>
<evidence type="ECO:0000313" key="12">
    <source>
        <dbReference type="Proteomes" id="UP001163328"/>
    </source>
</evidence>
<dbReference type="InterPro" id="IPR045275">
    <property type="entry name" value="MscS_archaea/bacteria_type"/>
</dbReference>
<feature type="domain" description="Mechanosensitive ion channel MscS" evidence="9">
    <location>
        <begin position="411"/>
        <end position="476"/>
    </location>
</feature>
<keyword evidence="12" id="KW-1185">Reference proteome</keyword>
<name>A0ABY6LZM3_9FLAO</name>
<keyword evidence="5 7" id="KW-1133">Transmembrane helix</keyword>
<evidence type="ECO:0000256" key="3">
    <source>
        <dbReference type="ARBA" id="ARBA00022475"/>
    </source>
</evidence>
<dbReference type="Pfam" id="PF05552">
    <property type="entry name" value="MS_channel_1st_1"/>
    <property type="match status" value="1"/>
</dbReference>
<keyword evidence="6 7" id="KW-0472">Membrane</keyword>
<dbReference type="InterPro" id="IPR049278">
    <property type="entry name" value="MS_channel_C"/>
</dbReference>
<feature type="domain" description="Mechanosensitive ion channel MscS C-terminal" evidence="10">
    <location>
        <begin position="487"/>
        <end position="569"/>
    </location>
</feature>
<keyword evidence="8" id="KW-0732">Signal</keyword>
<dbReference type="PANTHER" id="PTHR30221:SF18">
    <property type="entry name" value="SLL0590 PROTEIN"/>
    <property type="match status" value="1"/>
</dbReference>
<evidence type="ECO:0000256" key="1">
    <source>
        <dbReference type="ARBA" id="ARBA00004651"/>
    </source>
</evidence>
<evidence type="ECO:0000256" key="7">
    <source>
        <dbReference type="SAM" id="Phobius"/>
    </source>
</evidence>
<dbReference type="SUPFAM" id="SSF82689">
    <property type="entry name" value="Mechanosensitive channel protein MscS (YggB), C-terminal domain"/>
    <property type="match status" value="1"/>
</dbReference>
<dbReference type="InterPro" id="IPR011066">
    <property type="entry name" value="MscS_channel_C_sf"/>
</dbReference>
<evidence type="ECO:0000259" key="10">
    <source>
        <dbReference type="Pfam" id="PF21082"/>
    </source>
</evidence>
<evidence type="ECO:0000256" key="4">
    <source>
        <dbReference type="ARBA" id="ARBA00022692"/>
    </source>
</evidence>
<comment type="subcellular location">
    <subcellularLocation>
        <location evidence="1">Cell membrane</location>
        <topology evidence="1">Multi-pass membrane protein</topology>
    </subcellularLocation>
</comment>
<dbReference type="Pfam" id="PF21082">
    <property type="entry name" value="MS_channel_3rd"/>
    <property type="match status" value="1"/>
</dbReference>
<proteinExistence type="inferred from homology"/>
<evidence type="ECO:0000256" key="2">
    <source>
        <dbReference type="ARBA" id="ARBA00008017"/>
    </source>
</evidence>
<protein>
    <submittedName>
        <fullName evidence="11">Mechanosensitive ion channel family protein</fullName>
    </submittedName>
</protein>
<keyword evidence="3" id="KW-1003">Cell membrane</keyword>
<dbReference type="InterPro" id="IPR006685">
    <property type="entry name" value="MscS_channel_2nd"/>
</dbReference>
<dbReference type="Gene3D" id="3.30.70.100">
    <property type="match status" value="1"/>
</dbReference>
<evidence type="ECO:0000259" key="9">
    <source>
        <dbReference type="Pfam" id="PF00924"/>
    </source>
</evidence>
<dbReference type="InterPro" id="IPR010920">
    <property type="entry name" value="LSM_dom_sf"/>
</dbReference>
<dbReference type="EMBL" id="CP081495">
    <property type="protein sequence ID" value="UYW01736.1"/>
    <property type="molecule type" value="Genomic_DNA"/>
</dbReference>
<gene>
    <name evidence="11" type="ORF">K5I29_02085</name>
</gene>
<dbReference type="PANTHER" id="PTHR30221">
    <property type="entry name" value="SMALL-CONDUCTANCE MECHANOSENSITIVE CHANNEL"/>
    <property type="match status" value="1"/>
</dbReference>
<feature type="chain" id="PRO_5047194462" evidence="8">
    <location>
        <begin position="21"/>
        <end position="605"/>
    </location>
</feature>
<feature type="transmembrane region" description="Helical" evidence="7">
    <location>
        <begin position="267"/>
        <end position="288"/>
    </location>
</feature>
<dbReference type="SUPFAM" id="SSF50182">
    <property type="entry name" value="Sm-like ribonucleoproteins"/>
    <property type="match status" value="1"/>
</dbReference>
<feature type="signal peptide" evidence="8">
    <location>
        <begin position="1"/>
        <end position="20"/>
    </location>
</feature>
<evidence type="ECO:0000313" key="11">
    <source>
        <dbReference type="EMBL" id="UYW01736.1"/>
    </source>
</evidence>
<feature type="transmembrane region" description="Helical" evidence="7">
    <location>
        <begin position="323"/>
        <end position="344"/>
    </location>
</feature>
<dbReference type="Pfam" id="PF00924">
    <property type="entry name" value="MS_channel_2nd"/>
    <property type="match status" value="1"/>
</dbReference>
<feature type="transmembrane region" description="Helical" evidence="7">
    <location>
        <begin position="391"/>
        <end position="424"/>
    </location>
</feature>
<reference evidence="11" key="1">
    <citation type="submission" date="2021-08" db="EMBL/GenBank/DDBJ databases">
        <title>Flavobacterium sp. strain CC-SYL302.</title>
        <authorList>
            <person name="Lin S.-Y."/>
            <person name="Lee T.-H."/>
            <person name="Young C.-C."/>
        </authorList>
    </citation>
    <scope>NUCLEOTIDE SEQUENCE</scope>
    <source>
        <strain evidence="11">CC-SYL302</strain>
    </source>
</reference>
<dbReference type="RefSeq" id="WP_264434208.1">
    <property type="nucleotide sequence ID" value="NZ_CP081495.1"/>
</dbReference>
<dbReference type="InterPro" id="IPR023408">
    <property type="entry name" value="MscS_beta-dom_sf"/>
</dbReference>
<evidence type="ECO:0000256" key="5">
    <source>
        <dbReference type="ARBA" id="ARBA00022989"/>
    </source>
</evidence>
<comment type="similarity">
    <text evidence="2">Belongs to the MscS (TC 1.A.23) family.</text>
</comment>
<evidence type="ECO:0000256" key="8">
    <source>
        <dbReference type="SAM" id="SignalP"/>
    </source>
</evidence>
<accession>A0ABY6LZM3</accession>
<dbReference type="Proteomes" id="UP001163328">
    <property type="component" value="Chromosome"/>
</dbReference>
<feature type="transmembrane region" description="Helical" evidence="7">
    <location>
        <begin position="365"/>
        <end position="385"/>
    </location>
</feature>
<dbReference type="Gene3D" id="2.30.30.60">
    <property type="match status" value="1"/>
</dbReference>